<dbReference type="InterPro" id="IPR011990">
    <property type="entry name" value="TPR-like_helical_dom_sf"/>
</dbReference>
<protein>
    <submittedName>
        <fullName evidence="1">Sel1 repeat family protein</fullName>
    </submittedName>
</protein>
<evidence type="ECO:0000313" key="1">
    <source>
        <dbReference type="EMBL" id="TFI59854.1"/>
    </source>
</evidence>
<dbReference type="Gene3D" id="1.25.40.10">
    <property type="entry name" value="Tetratricopeptide repeat domain"/>
    <property type="match status" value="1"/>
</dbReference>
<organism evidence="1 2">
    <name type="scientific">Sphingomonas parva</name>
    <dbReference type="NCBI Taxonomy" id="2555898"/>
    <lineage>
        <taxon>Bacteria</taxon>
        <taxon>Pseudomonadati</taxon>
        <taxon>Pseudomonadota</taxon>
        <taxon>Alphaproteobacteria</taxon>
        <taxon>Sphingomonadales</taxon>
        <taxon>Sphingomonadaceae</taxon>
        <taxon>Sphingomonas</taxon>
    </lineage>
</organism>
<comment type="caution">
    <text evidence="1">The sequence shown here is derived from an EMBL/GenBank/DDBJ whole genome shotgun (WGS) entry which is preliminary data.</text>
</comment>
<name>A0A4Y8ZVA9_9SPHN</name>
<evidence type="ECO:0000313" key="2">
    <source>
        <dbReference type="Proteomes" id="UP000298213"/>
    </source>
</evidence>
<proteinExistence type="predicted"/>
<gene>
    <name evidence="1" type="ORF">E2493_03225</name>
</gene>
<sequence length="187" mass="19576">MSGRRIAGPATPLLLGLAAALLLGGCSVGVKRTPGMKLYSNGDVAAAIPLLEREVAAGEVTARYPLGLAYRDGNGVGKDLDKAEILLTGAAIGGDPRAVTALRQLLQDASRCEKDQMLREHWGTVGTMYRNLITGVVELHTAAPAQLRAMAALYDEPCAGAPPQPEAARSLRALSGGPRHIWIYVPG</sequence>
<reference evidence="1 2" key="1">
    <citation type="submission" date="2019-03" db="EMBL/GenBank/DDBJ databases">
        <title>Genome sequence of Sphingomonas sp. 17J27-24.</title>
        <authorList>
            <person name="Kim M."/>
            <person name="Maeng S."/>
            <person name="Sathiyaraj S."/>
        </authorList>
    </citation>
    <scope>NUCLEOTIDE SEQUENCE [LARGE SCALE GENOMIC DNA]</scope>
    <source>
        <strain evidence="1 2">17J27-24</strain>
    </source>
</reference>
<dbReference type="Proteomes" id="UP000298213">
    <property type="component" value="Unassembled WGS sequence"/>
</dbReference>
<dbReference type="OrthoDB" id="9816559at2"/>
<dbReference type="PROSITE" id="PS51257">
    <property type="entry name" value="PROKAR_LIPOPROTEIN"/>
    <property type="match status" value="1"/>
</dbReference>
<dbReference type="AlphaFoldDB" id="A0A4Y8ZVA9"/>
<dbReference type="SUPFAM" id="SSF81901">
    <property type="entry name" value="HCP-like"/>
    <property type="match status" value="1"/>
</dbReference>
<accession>A0A4Y8ZVA9</accession>
<dbReference type="EMBL" id="SPDV01000003">
    <property type="protein sequence ID" value="TFI59854.1"/>
    <property type="molecule type" value="Genomic_DNA"/>
</dbReference>
<dbReference type="RefSeq" id="WP_135083639.1">
    <property type="nucleotide sequence ID" value="NZ_SPDV01000003.1"/>
</dbReference>
<keyword evidence="2" id="KW-1185">Reference proteome</keyword>